<feature type="compositionally biased region" description="Polar residues" evidence="1">
    <location>
        <begin position="158"/>
        <end position="172"/>
    </location>
</feature>
<organism evidence="2 3">
    <name type="scientific">Theileria orientalis strain Shintoku</name>
    <dbReference type="NCBI Taxonomy" id="869250"/>
    <lineage>
        <taxon>Eukaryota</taxon>
        <taxon>Sar</taxon>
        <taxon>Alveolata</taxon>
        <taxon>Apicomplexa</taxon>
        <taxon>Aconoidasida</taxon>
        <taxon>Piroplasmida</taxon>
        <taxon>Theileriidae</taxon>
        <taxon>Theileria</taxon>
    </lineage>
</organism>
<proteinExistence type="predicted"/>
<accession>J4DNW2</accession>
<feature type="compositionally biased region" description="Polar residues" evidence="1">
    <location>
        <begin position="89"/>
        <end position="98"/>
    </location>
</feature>
<dbReference type="AlphaFoldDB" id="J4DNW2"/>
<feature type="compositionally biased region" description="Polar residues" evidence="1">
    <location>
        <begin position="119"/>
        <end position="130"/>
    </location>
</feature>
<dbReference type="Proteomes" id="UP000003786">
    <property type="component" value="Chromosome 1"/>
</dbReference>
<dbReference type="KEGG" id="tot:TOT_010001108"/>
<feature type="region of interest" description="Disordered" evidence="1">
    <location>
        <begin position="29"/>
        <end position="134"/>
    </location>
</feature>
<protein>
    <submittedName>
        <fullName evidence="2">Uncharacterized protein</fullName>
    </submittedName>
</protein>
<feature type="region of interest" description="Disordered" evidence="1">
    <location>
        <begin position="154"/>
        <end position="212"/>
    </location>
</feature>
<dbReference type="OrthoDB" id="366327at2759"/>
<dbReference type="GeneID" id="20713922"/>
<dbReference type="RefSeq" id="XP_009689955.1">
    <property type="nucleotide sequence ID" value="XM_009691660.1"/>
</dbReference>
<reference evidence="2 3" key="1">
    <citation type="journal article" date="2012" name="MBio">
        <title>Comparative genome analysis of three eukaryotic parasites with differing abilities to transform leukocytes reveals key mediators of Theileria-induced leukocyte transformation.</title>
        <authorList>
            <person name="Hayashida K."/>
            <person name="Hara Y."/>
            <person name="Abe T."/>
            <person name="Yamasaki C."/>
            <person name="Toyoda A."/>
            <person name="Kosuge T."/>
            <person name="Suzuki Y."/>
            <person name="Sato Y."/>
            <person name="Kawashima S."/>
            <person name="Katayama T."/>
            <person name="Wakaguri H."/>
            <person name="Inoue N."/>
            <person name="Homma K."/>
            <person name="Tada-Umezaki M."/>
            <person name="Yagi Y."/>
            <person name="Fujii Y."/>
            <person name="Habara T."/>
            <person name="Kanehisa M."/>
            <person name="Watanabe H."/>
            <person name="Ito K."/>
            <person name="Gojobori T."/>
            <person name="Sugawara H."/>
            <person name="Imanishi T."/>
            <person name="Weir W."/>
            <person name="Gardner M."/>
            <person name="Pain A."/>
            <person name="Shiels B."/>
            <person name="Hattori M."/>
            <person name="Nene V."/>
            <person name="Sugimoto C."/>
        </authorList>
    </citation>
    <scope>NUCLEOTIDE SEQUENCE [LARGE SCALE GENOMIC DNA]</scope>
    <source>
        <strain evidence="2 3">Shintoku</strain>
    </source>
</reference>
<sequence>MAVPKLPLIVPKKASSILVPKVAPKLAPVLLPKNPPLAKSLHSGSSSSATRPVDDNSGQKVQDKLTKLVSHGSLSVSKLSSNESHNEPDSVQGNSHSDAQVAPVQAFSQSSKDFERKTTLLNGRKPSSGSFHDDLAARLNNSSILNDLGVPQYKKLTTKPTPNDGNPDSQWPSKPASMETDKSSKAASNVSDAAHNGDDASGLNDSLNFGNDEREDVGYSPWLKIERRINQIRSMASKDLKGKTPANKRAQTPNLYNNYNPEYVEGKWKKELAHPLSYGMVQKLNDRHQFDLPKDNWKFINGFLRPRRKPFTSMSEMSKHFQKVDTRDQYELIKLLLACRDLEKLIEEQHTVLDMLDHDLREARDLFPDSLNNVTTQKLHGSVPEDEPFYPSSEAPLFIKGRVFLLPNKGKGNNGSGKKPYISYKPVYGSVSGNIFGTAVASLTKNTRPGPLHISV</sequence>
<feature type="compositionally biased region" description="Low complexity" evidence="1">
    <location>
        <begin position="67"/>
        <end position="83"/>
    </location>
</feature>
<evidence type="ECO:0000256" key="1">
    <source>
        <dbReference type="SAM" id="MobiDB-lite"/>
    </source>
</evidence>
<dbReference type="OMA" id="DQYEMIR"/>
<gene>
    <name evidence="2" type="ORF">TOT_010001108</name>
</gene>
<dbReference type="VEuPathDB" id="PiroplasmaDB:TOT_010001108"/>
<dbReference type="eggNOG" id="ENOG502SB69">
    <property type="taxonomic scope" value="Eukaryota"/>
</dbReference>
<evidence type="ECO:0000313" key="3">
    <source>
        <dbReference type="Proteomes" id="UP000003786"/>
    </source>
</evidence>
<evidence type="ECO:0000313" key="2">
    <source>
        <dbReference type="EMBL" id="BAM39654.1"/>
    </source>
</evidence>
<dbReference type="EMBL" id="AP011946">
    <property type="protein sequence ID" value="BAM39654.1"/>
    <property type="molecule type" value="Genomic_DNA"/>
</dbReference>
<keyword evidence="3" id="KW-1185">Reference proteome</keyword>
<name>J4DNW2_THEOR</name>